<dbReference type="AlphaFoldDB" id="A0A655AW93"/>
<sequence>MTNQLTDTSDFKGSFLNCFGYYIKALSTNFFQSTFHHTRTRNSDIDDNICFPNTMKGTRHKWIVLNSISEYNQLGRSHI</sequence>
<name>A0A655AW93_MYCTX</name>
<proteinExistence type="predicted"/>
<organism evidence="1 2">
    <name type="scientific">Mycobacterium tuberculosis</name>
    <dbReference type="NCBI Taxonomy" id="1773"/>
    <lineage>
        <taxon>Bacteria</taxon>
        <taxon>Bacillati</taxon>
        <taxon>Actinomycetota</taxon>
        <taxon>Actinomycetes</taxon>
        <taxon>Mycobacteriales</taxon>
        <taxon>Mycobacteriaceae</taxon>
        <taxon>Mycobacterium</taxon>
        <taxon>Mycobacterium tuberculosis complex</taxon>
    </lineage>
</organism>
<dbReference type="EMBL" id="CNFT01002712">
    <property type="protein sequence ID" value="CKU47830.1"/>
    <property type="molecule type" value="Genomic_DNA"/>
</dbReference>
<reference evidence="1 2" key="1">
    <citation type="submission" date="2015-03" db="EMBL/GenBank/DDBJ databases">
        <authorList>
            <consortium name="Pathogen Informatics"/>
        </authorList>
    </citation>
    <scope>NUCLEOTIDE SEQUENCE [LARGE SCALE GENOMIC DNA]</scope>
    <source>
        <strain evidence="1 2">Bir 185</strain>
    </source>
</reference>
<gene>
    <name evidence="1" type="ORF">ERS027659_05215</name>
</gene>
<evidence type="ECO:0000313" key="2">
    <source>
        <dbReference type="Proteomes" id="UP000050164"/>
    </source>
</evidence>
<dbReference type="Proteomes" id="UP000050164">
    <property type="component" value="Unassembled WGS sequence"/>
</dbReference>
<accession>A0A655AW93</accession>
<evidence type="ECO:0000313" key="1">
    <source>
        <dbReference type="EMBL" id="CKU47830.1"/>
    </source>
</evidence>
<protein>
    <submittedName>
        <fullName evidence="1">Uncharacterized protein</fullName>
    </submittedName>
</protein>